<comment type="caution">
    <text evidence="2">The sequence shown here is derived from an EMBL/GenBank/DDBJ whole genome shotgun (WGS) entry which is preliminary data.</text>
</comment>
<protein>
    <submittedName>
        <fullName evidence="2">Uncharacterized protein</fullName>
    </submittedName>
</protein>
<feature type="region of interest" description="Disordered" evidence="1">
    <location>
        <begin position="1"/>
        <end position="36"/>
    </location>
</feature>
<keyword evidence="3" id="KW-1185">Reference proteome</keyword>
<evidence type="ECO:0000313" key="2">
    <source>
        <dbReference type="EMBL" id="KAG9242748.1"/>
    </source>
</evidence>
<dbReference type="AlphaFoldDB" id="A0A9P7Z0N9"/>
<dbReference type="EMBL" id="MU254041">
    <property type="protein sequence ID" value="KAG9242748.1"/>
    <property type="molecule type" value="Genomic_DNA"/>
</dbReference>
<sequence length="104" mass="11309">MGEVEAPLQGGYGDKATSVSDHRPGDLQHQASAGGASIDEIERQLSGFKLSQDVKSTLGQNDEMPPLQKRSAEMVMTFPGTTIEEEFRHRSAAIDAVASYCHFR</sequence>
<dbReference type="OrthoDB" id="3562345at2759"/>
<reference evidence="2" key="1">
    <citation type="journal article" date="2021" name="IMA Fungus">
        <title>Genomic characterization of three marine fungi, including Emericellopsis atlantica sp. nov. with signatures of a generalist lifestyle and marine biomass degradation.</title>
        <authorList>
            <person name="Hagestad O.C."/>
            <person name="Hou L."/>
            <person name="Andersen J.H."/>
            <person name="Hansen E.H."/>
            <person name="Altermark B."/>
            <person name="Li C."/>
            <person name="Kuhnert E."/>
            <person name="Cox R.J."/>
            <person name="Crous P.W."/>
            <person name="Spatafora J.W."/>
            <person name="Lail K."/>
            <person name="Amirebrahimi M."/>
            <person name="Lipzen A."/>
            <person name="Pangilinan J."/>
            <person name="Andreopoulos W."/>
            <person name="Hayes R.D."/>
            <person name="Ng V."/>
            <person name="Grigoriev I.V."/>
            <person name="Jackson S.A."/>
            <person name="Sutton T.D.S."/>
            <person name="Dobson A.D.W."/>
            <person name="Rama T."/>
        </authorList>
    </citation>
    <scope>NUCLEOTIDE SEQUENCE</scope>
    <source>
        <strain evidence="2">TRa3180A</strain>
    </source>
</reference>
<evidence type="ECO:0000313" key="3">
    <source>
        <dbReference type="Proteomes" id="UP000887226"/>
    </source>
</evidence>
<dbReference type="Proteomes" id="UP000887226">
    <property type="component" value="Unassembled WGS sequence"/>
</dbReference>
<gene>
    <name evidence="2" type="ORF">BJ878DRAFT_481741</name>
</gene>
<proteinExistence type="predicted"/>
<dbReference type="Pfam" id="PF11917">
    <property type="entry name" value="DUF3435"/>
    <property type="match status" value="1"/>
</dbReference>
<accession>A0A9P7Z0N9</accession>
<organism evidence="2 3">
    <name type="scientific">Calycina marina</name>
    <dbReference type="NCBI Taxonomy" id="1763456"/>
    <lineage>
        <taxon>Eukaryota</taxon>
        <taxon>Fungi</taxon>
        <taxon>Dikarya</taxon>
        <taxon>Ascomycota</taxon>
        <taxon>Pezizomycotina</taxon>
        <taxon>Leotiomycetes</taxon>
        <taxon>Helotiales</taxon>
        <taxon>Pezizellaceae</taxon>
        <taxon>Calycina</taxon>
    </lineage>
</organism>
<name>A0A9P7Z0N9_9HELO</name>
<dbReference type="InterPro" id="IPR021842">
    <property type="entry name" value="DUF3435"/>
</dbReference>
<evidence type="ECO:0000256" key="1">
    <source>
        <dbReference type="SAM" id="MobiDB-lite"/>
    </source>
</evidence>